<dbReference type="SUPFAM" id="SSF48264">
    <property type="entry name" value="Cytochrome P450"/>
    <property type="match status" value="1"/>
</dbReference>
<keyword evidence="5 8" id="KW-0560">Oxidoreductase</keyword>
<dbReference type="GO" id="GO:0016705">
    <property type="term" value="F:oxidoreductase activity, acting on paired donors, with incorporation or reduction of molecular oxygen"/>
    <property type="evidence" value="ECO:0007669"/>
    <property type="project" value="InterPro"/>
</dbReference>
<gene>
    <name evidence="9" type="ORF">SAMN04490220_0974</name>
</gene>
<evidence type="ECO:0000256" key="2">
    <source>
        <dbReference type="ARBA" id="ARBA00010617"/>
    </source>
</evidence>
<evidence type="ECO:0000256" key="7">
    <source>
        <dbReference type="ARBA" id="ARBA00023033"/>
    </source>
</evidence>
<keyword evidence="4 8" id="KW-0479">Metal-binding</keyword>
<dbReference type="InterPro" id="IPR002397">
    <property type="entry name" value="Cyt_P450_B"/>
</dbReference>
<dbReference type="PANTHER" id="PTHR46696:SF3">
    <property type="entry name" value="PULCHERRIMINIC ACID SYNTHASE"/>
    <property type="match status" value="1"/>
</dbReference>
<dbReference type="GO" id="GO:0020037">
    <property type="term" value="F:heme binding"/>
    <property type="evidence" value="ECO:0007669"/>
    <property type="project" value="InterPro"/>
</dbReference>
<organism evidence="9 10">
    <name type="scientific">Rhodococcus jostii</name>
    <dbReference type="NCBI Taxonomy" id="132919"/>
    <lineage>
        <taxon>Bacteria</taxon>
        <taxon>Bacillati</taxon>
        <taxon>Actinomycetota</taxon>
        <taxon>Actinomycetes</taxon>
        <taxon>Mycobacteriales</taxon>
        <taxon>Nocardiaceae</taxon>
        <taxon>Rhodococcus</taxon>
    </lineage>
</organism>
<dbReference type="InterPro" id="IPR017972">
    <property type="entry name" value="Cyt_P450_CS"/>
</dbReference>
<comment type="cofactor">
    <cofactor evidence="1">
        <name>heme</name>
        <dbReference type="ChEBI" id="CHEBI:30413"/>
    </cofactor>
</comment>
<evidence type="ECO:0000256" key="5">
    <source>
        <dbReference type="ARBA" id="ARBA00023002"/>
    </source>
</evidence>
<evidence type="ECO:0000256" key="1">
    <source>
        <dbReference type="ARBA" id="ARBA00001971"/>
    </source>
</evidence>
<comment type="similarity">
    <text evidence="2 8">Belongs to the cytochrome P450 family.</text>
</comment>
<dbReference type="Proteomes" id="UP000183407">
    <property type="component" value="Unassembled WGS sequence"/>
</dbReference>
<dbReference type="PRINTS" id="PR00359">
    <property type="entry name" value="BP450"/>
</dbReference>
<name>A0A1H4JKW4_RHOJO</name>
<keyword evidence="6 8" id="KW-0408">Iron</keyword>
<dbReference type="FunFam" id="1.10.630.10:FF:000018">
    <property type="entry name" value="Cytochrome P450 monooxygenase"/>
    <property type="match status" value="1"/>
</dbReference>
<keyword evidence="3 8" id="KW-0349">Heme</keyword>
<dbReference type="InterPro" id="IPR036396">
    <property type="entry name" value="Cyt_P450_sf"/>
</dbReference>
<dbReference type="EMBL" id="FNTL01000003">
    <property type="protein sequence ID" value="SEB46991.1"/>
    <property type="molecule type" value="Genomic_DNA"/>
</dbReference>
<keyword evidence="7 8" id="KW-0503">Monooxygenase</keyword>
<evidence type="ECO:0000256" key="8">
    <source>
        <dbReference type="RuleBase" id="RU000461"/>
    </source>
</evidence>
<dbReference type="GO" id="GO:0005506">
    <property type="term" value="F:iron ion binding"/>
    <property type="evidence" value="ECO:0007669"/>
    <property type="project" value="InterPro"/>
</dbReference>
<evidence type="ECO:0000256" key="3">
    <source>
        <dbReference type="ARBA" id="ARBA00022617"/>
    </source>
</evidence>
<protein>
    <submittedName>
        <fullName evidence="9">Cytochrome P450</fullName>
    </submittedName>
</protein>
<dbReference type="InterPro" id="IPR001128">
    <property type="entry name" value="Cyt_P450"/>
</dbReference>
<evidence type="ECO:0000313" key="10">
    <source>
        <dbReference type="Proteomes" id="UP000183407"/>
    </source>
</evidence>
<evidence type="ECO:0000313" key="9">
    <source>
        <dbReference type="EMBL" id="SEB46991.1"/>
    </source>
</evidence>
<sequence>MTETPVQINYPSLEGAECPYPQYEWLREDQPVYRIPGTTDFLVTRYEDAAQVTRDWKVFSSVGSRTAHNPFSETGMSKETQSLVEADPPSHRDKRNLCAEAFKPKKLAAQVSTITVICDSLIDDFIDKGEVDLVGEFAEHIPPRVIARMLGFTESDFDWLNGWSRVDNSGLSFLPKDVQERSKVAASRATEHLIDAIEARRDAPTGDELSDMIQRHIERDGQFDLDYILDNTVTLIRGGVITTAHTIATIMLLLLQNPAEMQRVRADNRRIAAVAEESLRIESPTQWVPRRVTIDTELGGQHIPAGSRVLIMVGAANRDEREFSDPTRFDADRKNAVPHMAFGAGNHFCLGAPLARLEIKIAFERLLARLSDIRLAEGQDFSHVASAQFRGLKELRLAFTRSS</sequence>
<dbReference type="RefSeq" id="WP_162850282.1">
    <property type="nucleotide sequence ID" value="NZ_FNTL01000003.1"/>
</dbReference>
<dbReference type="Gene3D" id="1.10.630.10">
    <property type="entry name" value="Cytochrome P450"/>
    <property type="match status" value="1"/>
</dbReference>
<accession>A0A1H4JKW4</accession>
<dbReference type="PROSITE" id="PS00086">
    <property type="entry name" value="CYTOCHROME_P450"/>
    <property type="match status" value="1"/>
</dbReference>
<dbReference type="AlphaFoldDB" id="A0A1H4JKW4"/>
<evidence type="ECO:0000256" key="6">
    <source>
        <dbReference type="ARBA" id="ARBA00023004"/>
    </source>
</evidence>
<proteinExistence type="inferred from homology"/>
<dbReference type="PANTHER" id="PTHR46696">
    <property type="entry name" value="P450, PUTATIVE (EUROFUNG)-RELATED"/>
    <property type="match status" value="1"/>
</dbReference>
<dbReference type="PRINTS" id="PR00385">
    <property type="entry name" value="P450"/>
</dbReference>
<evidence type="ECO:0000256" key="4">
    <source>
        <dbReference type="ARBA" id="ARBA00022723"/>
    </source>
</evidence>
<dbReference type="Pfam" id="PF00067">
    <property type="entry name" value="p450"/>
    <property type="match status" value="1"/>
</dbReference>
<reference evidence="10" key="1">
    <citation type="submission" date="2016-10" db="EMBL/GenBank/DDBJ databases">
        <authorList>
            <person name="Varghese N."/>
        </authorList>
    </citation>
    <scope>NUCLEOTIDE SEQUENCE [LARGE SCALE GENOMIC DNA]</scope>
    <source>
        <strain evidence="10">DSM 44719</strain>
    </source>
</reference>
<dbReference type="GO" id="GO:0004497">
    <property type="term" value="F:monooxygenase activity"/>
    <property type="evidence" value="ECO:0007669"/>
    <property type="project" value="UniProtKB-KW"/>
</dbReference>